<organism evidence="3 4">
    <name type="scientific">Aphanomyces stellatus</name>
    <dbReference type="NCBI Taxonomy" id="120398"/>
    <lineage>
        <taxon>Eukaryota</taxon>
        <taxon>Sar</taxon>
        <taxon>Stramenopiles</taxon>
        <taxon>Oomycota</taxon>
        <taxon>Saprolegniomycetes</taxon>
        <taxon>Saprolegniales</taxon>
        <taxon>Verrucalvaceae</taxon>
        <taxon>Aphanomyces</taxon>
    </lineage>
</organism>
<reference evidence="3 4" key="1">
    <citation type="submission" date="2019-03" db="EMBL/GenBank/DDBJ databases">
        <authorList>
            <person name="Gaulin E."/>
            <person name="Dumas B."/>
        </authorList>
    </citation>
    <scope>NUCLEOTIDE SEQUENCE [LARGE SCALE GENOMIC DNA]</scope>
    <source>
        <strain evidence="3">CBS 568.67</strain>
    </source>
</reference>
<name>A0A485KUS4_9STRA</name>
<proteinExistence type="predicted"/>
<evidence type="ECO:0000256" key="1">
    <source>
        <dbReference type="SAM" id="MobiDB-lite"/>
    </source>
</evidence>
<accession>A0A485KUS4</accession>
<evidence type="ECO:0000313" key="2">
    <source>
        <dbReference type="EMBL" id="KAF0697158.1"/>
    </source>
</evidence>
<dbReference type="EMBL" id="VJMH01005341">
    <property type="protein sequence ID" value="KAF0697158.1"/>
    <property type="molecule type" value="Genomic_DNA"/>
</dbReference>
<dbReference type="EMBL" id="CAADRA010005362">
    <property type="protein sequence ID" value="VFT89006.1"/>
    <property type="molecule type" value="Genomic_DNA"/>
</dbReference>
<protein>
    <submittedName>
        <fullName evidence="3">Aste57867_12152 protein</fullName>
    </submittedName>
</protein>
<feature type="compositionally biased region" description="Basic and acidic residues" evidence="1">
    <location>
        <begin position="57"/>
        <end position="72"/>
    </location>
</feature>
<evidence type="ECO:0000313" key="4">
    <source>
        <dbReference type="Proteomes" id="UP000332933"/>
    </source>
</evidence>
<sequence>MEAAVRAMDATLQRVCRRLESLEERVDTIPQMDATLNRVCRRLESLEAQVDAIPQKVPREFDVGQDARHDAGAQRSTSRSRDGNAHGVYVVNEGTFVRDDGSCARGHFPTHGRGTSEATLAAVAIHAFAALPSVNALTQFKVESTATAALCNLSAEPPTAPAVSPIAAAAATANKKTSQAKTSSPTVVPSKSKALGVDAYDVCQRVGFKAMTFEEVATMTPDVVWKASVRPHGDDGESPWTT</sequence>
<dbReference type="Proteomes" id="UP000332933">
    <property type="component" value="Unassembled WGS sequence"/>
</dbReference>
<keyword evidence="4" id="KW-1185">Reference proteome</keyword>
<gene>
    <name evidence="3" type="primary">Aste57867_12152</name>
    <name evidence="2" type="ORF">As57867_012107</name>
    <name evidence="3" type="ORF">ASTE57867_12152</name>
</gene>
<evidence type="ECO:0000313" key="3">
    <source>
        <dbReference type="EMBL" id="VFT89006.1"/>
    </source>
</evidence>
<reference evidence="2" key="2">
    <citation type="submission" date="2019-06" db="EMBL/GenBank/DDBJ databases">
        <title>Genomics analysis of Aphanomyces spp. identifies a new class of oomycete effector associated with host adaptation.</title>
        <authorList>
            <person name="Gaulin E."/>
        </authorList>
    </citation>
    <scope>NUCLEOTIDE SEQUENCE</scope>
    <source>
        <strain evidence="2">CBS 578.67</strain>
    </source>
</reference>
<dbReference type="AlphaFoldDB" id="A0A485KUS4"/>
<feature type="region of interest" description="Disordered" evidence="1">
    <location>
        <begin position="57"/>
        <end position="85"/>
    </location>
</feature>